<dbReference type="Gene3D" id="1.10.10.10">
    <property type="entry name" value="Winged helix-like DNA-binding domain superfamily/Winged helix DNA-binding domain"/>
    <property type="match status" value="1"/>
</dbReference>
<dbReference type="SUPFAM" id="SSF46785">
    <property type="entry name" value="Winged helix' DNA-binding domain"/>
    <property type="match status" value="1"/>
</dbReference>
<dbReference type="CDD" id="cd08434">
    <property type="entry name" value="PBP2_GltC_like"/>
    <property type="match status" value="1"/>
</dbReference>
<dbReference type="PANTHER" id="PTHR30419">
    <property type="entry name" value="HTH-TYPE TRANSCRIPTIONAL REGULATOR YBHD"/>
    <property type="match status" value="1"/>
</dbReference>
<evidence type="ECO:0000256" key="2">
    <source>
        <dbReference type="ARBA" id="ARBA00023015"/>
    </source>
</evidence>
<dbReference type="PROSITE" id="PS50931">
    <property type="entry name" value="HTH_LYSR"/>
    <property type="match status" value="1"/>
</dbReference>
<feature type="domain" description="HTH lysR-type" evidence="5">
    <location>
        <begin position="21"/>
        <end position="78"/>
    </location>
</feature>
<evidence type="ECO:0000313" key="7">
    <source>
        <dbReference type="Proteomes" id="UP000254400"/>
    </source>
</evidence>
<dbReference type="SUPFAM" id="SSF53850">
    <property type="entry name" value="Periplasmic binding protein-like II"/>
    <property type="match status" value="1"/>
</dbReference>
<dbReference type="InterPro" id="IPR036390">
    <property type="entry name" value="WH_DNA-bd_sf"/>
</dbReference>
<comment type="similarity">
    <text evidence="1">Belongs to the LysR transcriptional regulatory family.</text>
</comment>
<dbReference type="AlphaFoldDB" id="A0A378XW97"/>
<keyword evidence="4" id="KW-0804">Transcription</keyword>
<evidence type="ECO:0000256" key="3">
    <source>
        <dbReference type="ARBA" id="ARBA00023125"/>
    </source>
</evidence>
<evidence type="ECO:0000259" key="5">
    <source>
        <dbReference type="PROSITE" id="PS50931"/>
    </source>
</evidence>
<dbReference type="GO" id="GO:0003677">
    <property type="term" value="F:DNA binding"/>
    <property type="evidence" value="ECO:0007669"/>
    <property type="project" value="UniProtKB-KW"/>
</dbReference>
<dbReference type="InterPro" id="IPR005119">
    <property type="entry name" value="LysR_subst-bd"/>
</dbReference>
<sequence>MMFDGHLLSDVEKQIGANIGVELRQLQYFMKVAQKEHVTQAAEELHVAQSAVSRQIHQLEEELGVNLFMQKGRNLQLTPVGQLFCKRVETIMKDLERAVLEVHEFLDPEGGEIRIGFPHSLGIHLIPTVVAEFRKRYPNVKFRFKQGMYPSLIRDVLAGEVDLAFVSPFPDRHDHVEGDVVLTEELFAVLPPNHPLASAKHITLSQLKGEKFILFRDGYSLRPIVWQACLEAGFTPDIAFEGEETDTIRGLVAAGMGVSLLPEMALFQTNPLQPARVSIVDPEVTRTIGLIHRRDDKLPLVAKSFRTFLLQYFGLHGNAATSNKTAKAD</sequence>
<dbReference type="Proteomes" id="UP000254400">
    <property type="component" value="Unassembled WGS sequence"/>
</dbReference>
<dbReference type="InterPro" id="IPR050950">
    <property type="entry name" value="HTH-type_LysR_regulators"/>
</dbReference>
<keyword evidence="2" id="KW-0805">Transcription regulation</keyword>
<evidence type="ECO:0000256" key="1">
    <source>
        <dbReference type="ARBA" id="ARBA00009437"/>
    </source>
</evidence>
<proteinExistence type="inferred from homology"/>
<dbReference type="Gene3D" id="3.40.190.290">
    <property type="match status" value="1"/>
</dbReference>
<dbReference type="FunFam" id="1.10.10.10:FF:000001">
    <property type="entry name" value="LysR family transcriptional regulator"/>
    <property type="match status" value="1"/>
</dbReference>
<evidence type="ECO:0000313" key="6">
    <source>
        <dbReference type="EMBL" id="SUA68917.1"/>
    </source>
</evidence>
<reference evidence="6 7" key="1">
    <citation type="submission" date="2018-06" db="EMBL/GenBank/DDBJ databases">
        <authorList>
            <consortium name="Pathogen Informatics"/>
            <person name="Doyle S."/>
        </authorList>
    </citation>
    <scope>NUCLEOTIDE SEQUENCE [LARGE SCALE GENOMIC DNA]</scope>
    <source>
        <strain evidence="6 7">NCTC10343</strain>
    </source>
</reference>
<protein>
    <submittedName>
        <fullName evidence="6">Uncharacterized HTH-type transcriptional regulator ywbI</fullName>
    </submittedName>
</protein>
<dbReference type="GO" id="GO:0003700">
    <property type="term" value="F:DNA-binding transcription factor activity"/>
    <property type="evidence" value="ECO:0007669"/>
    <property type="project" value="InterPro"/>
</dbReference>
<dbReference type="PANTHER" id="PTHR30419:SF28">
    <property type="entry name" value="HTH-TYPE TRANSCRIPTIONAL REGULATOR BSDA"/>
    <property type="match status" value="1"/>
</dbReference>
<dbReference type="GO" id="GO:0005829">
    <property type="term" value="C:cytosol"/>
    <property type="evidence" value="ECO:0007669"/>
    <property type="project" value="TreeGrafter"/>
</dbReference>
<dbReference type="Pfam" id="PF03466">
    <property type="entry name" value="LysR_substrate"/>
    <property type="match status" value="1"/>
</dbReference>
<keyword evidence="3" id="KW-0238">DNA-binding</keyword>
<gene>
    <name evidence="6" type="primary">gltC_2</name>
    <name evidence="6" type="ORF">NCTC10343_01948</name>
</gene>
<dbReference type="InterPro" id="IPR036388">
    <property type="entry name" value="WH-like_DNA-bd_sf"/>
</dbReference>
<name>A0A378XW97_PAEPO</name>
<dbReference type="Pfam" id="PF00126">
    <property type="entry name" value="HTH_1"/>
    <property type="match status" value="1"/>
</dbReference>
<organism evidence="6 7">
    <name type="scientific">Paenibacillus polymyxa</name>
    <name type="common">Bacillus polymyxa</name>
    <dbReference type="NCBI Taxonomy" id="1406"/>
    <lineage>
        <taxon>Bacteria</taxon>
        <taxon>Bacillati</taxon>
        <taxon>Bacillota</taxon>
        <taxon>Bacilli</taxon>
        <taxon>Bacillales</taxon>
        <taxon>Paenibacillaceae</taxon>
        <taxon>Paenibacillus</taxon>
    </lineage>
</organism>
<dbReference type="EMBL" id="UGSC01000001">
    <property type="protein sequence ID" value="SUA68917.1"/>
    <property type="molecule type" value="Genomic_DNA"/>
</dbReference>
<accession>A0A378XW97</accession>
<dbReference type="PRINTS" id="PR00039">
    <property type="entry name" value="HTHLYSR"/>
</dbReference>
<evidence type="ECO:0000256" key="4">
    <source>
        <dbReference type="ARBA" id="ARBA00023163"/>
    </source>
</evidence>
<dbReference type="InterPro" id="IPR000847">
    <property type="entry name" value="LysR_HTH_N"/>
</dbReference>